<dbReference type="EMBL" id="CAAE01011465">
    <property type="protein sequence ID" value="CAF93827.1"/>
    <property type="molecule type" value="Genomic_DNA"/>
</dbReference>
<accession>Q4SZV5</accession>
<proteinExistence type="predicted"/>
<evidence type="ECO:0000313" key="1">
    <source>
        <dbReference type="EMBL" id="CAF93827.1"/>
    </source>
</evidence>
<organism evidence="1">
    <name type="scientific">Tetraodon nigroviridis</name>
    <name type="common">Spotted green pufferfish</name>
    <name type="synonym">Chelonodon nigroviridis</name>
    <dbReference type="NCBI Taxonomy" id="99883"/>
    <lineage>
        <taxon>Eukaryota</taxon>
        <taxon>Metazoa</taxon>
        <taxon>Chordata</taxon>
        <taxon>Craniata</taxon>
        <taxon>Vertebrata</taxon>
        <taxon>Euteleostomi</taxon>
        <taxon>Actinopterygii</taxon>
        <taxon>Neopterygii</taxon>
        <taxon>Teleostei</taxon>
        <taxon>Neoteleostei</taxon>
        <taxon>Acanthomorphata</taxon>
        <taxon>Eupercaria</taxon>
        <taxon>Tetraodontiformes</taxon>
        <taxon>Tetradontoidea</taxon>
        <taxon>Tetraodontidae</taxon>
        <taxon>Tetraodon</taxon>
    </lineage>
</organism>
<sequence length="61" mass="6629">NTANIRVFSPSTGYCVGQTGDVWTWCTMSKALPGDQVRDANEALISADINSFTLSYCFSAF</sequence>
<reference evidence="1" key="1">
    <citation type="journal article" date="2004" name="Nature">
        <title>Genome duplication in the teleost fish Tetraodon nigroviridis reveals the early vertebrate proto-karyotype.</title>
        <authorList>
            <person name="Jaillon O."/>
            <person name="Aury J.-M."/>
            <person name="Brunet F."/>
            <person name="Petit J.-L."/>
            <person name="Stange-Thomann N."/>
            <person name="Mauceli E."/>
            <person name="Bouneau L."/>
            <person name="Fischer C."/>
            <person name="Ozouf-Costaz C."/>
            <person name="Bernot A."/>
            <person name="Nicaud S."/>
            <person name="Jaffe D."/>
            <person name="Fisher S."/>
            <person name="Lutfalla G."/>
            <person name="Dossat C."/>
            <person name="Segurens B."/>
            <person name="Dasilva C."/>
            <person name="Salanoubat M."/>
            <person name="Levy M."/>
            <person name="Boudet N."/>
            <person name="Castellano S."/>
            <person name="Anthouard V."/>
            <person name="Jubin C."/>
            <person name="Castelli V."/>
            <person name="Katinka M."/>
            <person name="Vacherie B."/>
            <person name="Biemont C."/>
            <person name="Skalli Z."/>
            <person name="Cattolico L."/>
            <person name="Poulain J."/>
            <person name="De Berardinis V."/>
            <person name="Cruaud C."/>
            <person name="Duprat S."/>
            <person name="Brottier P."/>
            <person name="Coutanceau J.-P."/>
            <person name="Gouzy J."/>
            <person name="Parra G."/>
            <person name="Lardier G."/>
            <person name="Chapple C."/>
            <person name="McKernan K.J."/>
            <person name="McEwan P."/>
            <person name="Bosak S."/>
            <person name="Kellis M."/>
            <person name="Volff J.-N."/>
            <person name="Guigo R."/>
            <person name="Zody M.C."/>
            <person name="Mesirov J."/>
            <person name="Lindblad-Toh K."/>
            <person name="Birren B."/>
            <person name="Nusbaum C."/>
            <person name="Kahn D."/>
            <person name="Robinson-Rechavi M."/>
            <person name="Laudet V."/>
            <person name="Schachter V."/>
            <person name="Quetier F."/>
            <person name="Saurin W."/>
            <person name="Scarpelli C."/>
            <person name="Wincker P."/>
            <person name="Lander E.S."/>
            <person name="Weissenbach J."/>
            <person name="Roest Crollius H."/>
        </authorList>
    </citation>
    <scope>NUCLEOTIDE SEQUENCE [LARGE SCALE GENOMIC DNA]</scope>
</reference>
<gene>
    <name evidence="1" type="ORF">GSTENG00009652001</name>
</gene>
<reference evidence="1" key="2">
    <citation type="submission" date="2004-02" db="EMBL/GenBank/DDBJ databases">
        <authorList>
            <consortium name="Genoscope"/>
            <consortium name="Whitehead Institute Centre for Genome Research"/>
        </authorList>
    </citation>
    <scope>NUCLEOTIDE SEQUENCE</scope>
</reference>
<dbReference type="AlphaFoldDB" id="Q4SZV5"/>
<dbReference type="KEGG" id="tng:GSTEN00009652G001"/>
<protein>
    <submittedName>
        <fullName evidence="1">Chromosome undetermined SCAF11465, whole genome shotgun sequence</fullName>
    </submittedName>
</protein>
<name>Q4SZV5_TETNG</name>
<feature type="non-terminal residue" evidence="1">
    <location>
        <position position="1"/>
    </location>
</feature>